<feature type="non-terminal residue" evidence="1">
    <location>
        <position position="1"/>
    </location>
</feature>
<organism evidence="1">
    <name type="scientific">human gut metagenome</name>
    <dbReference type="NCBI Taxonomy" id="408170"/>
    <lineage>
        <taxon>unclassified sequences</taxon>
        <taxon>metagenomes</taxon>
        <taxon>organismal metagenomes</taxon>
    </lineage>
</organism>
<protein>
    <submittedName>
        <fullName evidence="1">UBA/TS-N protein</fullName>
    </submittedName>
</protein>
<proteinExistence type="predicted"/>
<reference evidence="1" key="1">
    <citation type="submission" date="2013-12" db="EMBL/GenBank/DDBJ databases">
        <title>A Varibaculum cambriense genome reconstructed from a premature infant gut community with otherwise low bacterial novelty that shifts toward anaerobic metabolism during the third week of life.</title>
        <authorList>
            <person name="Brown C.T."/>
            <person name="Sharon I."/>
            <person name="Thomas B.C."/>
            <person name="Castelle C.J."/>
            <person name="Morowitz M.J."/>
            <person name="Banfield J.F."/>
        </authorList>
    </citation>
    <scope>NUCLEOTIDE SEQUENCE</scope>
</reference>
<dbReference type="EMBL" id="AZMM01015875">
    <property type="protein sequence ID" value="ETJ29598.1"/>
    <property type="molecule type" value="Genomic_DNA"/>
</dbReference>
<dbReference type="AlphaFoldDB" id="W1XGX8"/>
<gene>
    <name evidence="1" type="ORF">Q604_UNBC15875G0002</name>
</gene>
<evidence type="ECO:0000313" key="1">
    <source>
        <dbReference type="EMBL" id="ETJ29598.1"/>
    </source>
</evidence>
<name>W1XGX8_9ZZZZ</name>
<sequence length="50" mass="5729">TKDNEYTFNAVSMEELKNLIKGLIEKGNVTRINNHSLINFNISKLLGFFV</sequence>
<comment type="caution">
    <text evidence="1">The sequence shown here is derived from an EMBL/GenBank/DDBJ whole genome shotgun (WGS) entry which is preliminary data.</text>
</comment>
<accession>W1XGX8</accession>